<feature type="domain" description="AMP-binding enzyme C-terminal" evidence="2">
    <location>
        <begin position="451"/>
        <end position="526"/>
    </location>
</feature>
<dbReference type="PANTHER" id="PTHR43767">
    <property type="entry name" value="LONG-CHAIN-FATTY-ACID--COA LIGASE"/>
    <property type="match status" value="1"/>
</dbReference>
<dbReference type="OrthoDB" id="9778383at2"/>
<dbReference type="PANTHER" id="PTHR43767:SF12">
    <property type="entry name" value="AMP-DEPENDENT SYNTHETASE AND LIGASE"/>
    <property type="match status" value="1"/>
</dbReference>
<evidence type="ECO:0000259" key="2">
    <source>
        <dbReference type="Pfam" id="PF13193"/>
    </source>
</evidence>
<proteinExistence type="predicted"/>
<dbReference type="InterPro" id="IPR025110">
    <property type="entry name" value="AMP-bd_C"/>
</dbReference>
<protein>
    <submittedName>
        <fullName evidence="3">AMP-dependent synthetase/ligase</fullName>
    </submittedName>
</protein>
<dbReference type="SUPFAM" id="SSF56801">
    <property type="entry name" value="Acetyl-CoA synthetase-like"/>
    <property type="match status" value="1"/>
</dbReference>
<dbReference type="Gene3D" id="3.40.50.980">
    <property type="match status" value="2"/>
</dbReference>
<feature type="domain" description="AMP-dependent synthetase/ligase" evidence="1">
    <location>
        <begin position="28"/>
        <end position="401"/>
    </location>
</feature>
<organism evidence="3 4">
    <name type="scientific">Syntrophomonas zehnderi OL-4</name>
    <dbReference type="NCBI Taxonomy" id="690567"/>
    <lineage>
        <taxon>Bacteria</taxon>
        <taxon>Bacillati</taxon>
        <taxon>Bacillota</taxon>
        <taxon>Clostridia</taxon>
        <taxon>Eubacteriales</taxon>
        <taxon>Syntrophomonadaceae</taxon>
        <taxon>Syntrophomonas</taxon>
    </lineage>
</organism>
<sequence>MDRAWYNFYDKGVPHSIDYPHKPMKDYFNEWADKNPDKAYLIWDDQQLTYAQANTLARKTAHAILSIGYQKGDRIALMSTNLPEYVILLQACYKIGAAIVPTNPMYTIPELTHQFSDSETSIVFVEDRFAGKVVETKKKGKNQIKTIVVLDSHTDASQDFAGEVLTYEEFIASGAEAEPDIPINFEDLAMLQYTGGTTGLSKGCMLSNANLEAIAWQDVHWFKAPYDKPEDMRIMAAMPLYHIYGFNTSVNINMVAGGNIIVVNGPTPDNLLFNINKHEPNFFAAVPAMIYGLNQHPDIGSSKIKKIKAMICGSSPLAVEGLNRFEQLSGAVITEGYGLSETSNVITCNPMYTKRIIGSVGIPWPDVDIRIVDLENGTKDMPAGEPGELIAKGPQNMKSYWKNPEETANAIRDGWLYTGDIATMDADGFITIVDRKKDMILCSGFNVFCREIDEVLYTHPKVLDACTIGIPDPKRGETPKVFVILKPGETMTADEVKLHCRESLAPYKVPTHVEFIDELPRTNVGKPMRNELRKREMAKRG</sequence>
<evidence type="ECO:0000259" key="1">
    <source>
        <dbReference type="Pfam" id="PF00501"/>
    </source>
</evidence>
<dbReference type="CDD" id="cd05936">
    <property type="entry name" value="FC-FACS_FadD_like"/>
    <property type="match status" value="1"/>
</dbReference>
<dbReference type="EMBL" id="CGIH01000032">
    <property type="protein sequence ID" value="CFX84208.1"/>
    <property type="molecule type" value="Genomic_DNA"/>
</dbReference>
<dbReference type="RefSeq" id="WP_046498385.1">
    <property type="nucleotide sequence ID" value="NZ_CGIH01000032.1"/>
</dbReference>
<dbReference type="InterPro" id="IPR050237">
    <property type="entry name" value="ATP-dep_AMP-bd_enzyme"/>
</dbReference>
<dbReference type="Pfam" id="PF13193">
    <property type="entry name" value="AMP-binding_C"/>
    <property type="match status" value="1"/>
</dbReference>
<name>A0A0E4GBE8_9FIRM</name>
<evidence type="ECO:0000313" key="3">
    <source>
        <dbReference type="EMBL" id="CFX84208.1"/>
    </source>
</evidence>
<dbReference type="Proteomes" id="UP000045545">
    <property type="component" value="Unassembled WGS sequence"/>
</dbReference>
<keyword evidence="4" id="KW-1185">Reference proteome</keyword>
<dbReference type="InterPro" id="IPR045851">
    <property type="entry name" value="AMP-bd_C_sf"/>
</dbReference>
<keyword evidence="3" id="KW-0436">Ligase</keyword>
<dbReference type="InterPro" id="IPR000873">
    <property type="entry name" value="AMP-dep_synth/lig_dom"/>
</dbReference>
<dbReference type="Gene3D" id="2.30.38.10">
    <property type="entry name" value="Luciferase, Domain 3"/>
    <property type="match status" value="1"/>
</dbReference>
<dbReference type="PROSITE" id="PS00455">
    <property type="entry name" value="AMP_BINDING"/>
    <property type="match status" value="1"/>
</dbReference>
<dbReference type="AlphaFoldDB" id="A0A0E4GBE8"/>
<dbReference type="STRING" id="690567.1997"/>
<evidence type="ECO:0000313" key="4">
    <source>
        <dbReference type="Proteomes" id="UP000045545"/>
    </source>
</evidence>
<gene>
    <name evidence="3" type="ORF">1997</name>
</gene>
<dbReference type="Pfam" id="PF00501">
    <property type="entry name" value="AMP-binding"/>
    <property type="match status" value="1"/>
</dbReference>
<reference evidence="3 4" key="1">
    <citation type="submission" date="2015-03" db="EMBL/GenBank/DDBJ databases">
        <authorList>
            <person name="Murphy D."/>
        </authorList>
    </citation>
    <scope>NUCLEOTIDE SEQUENCE [LARGE SCALE GENOMIC DNA]</scope>
    <source>
        <strain evidence="3 4">OL-4</strain>
    </source>
</reference>
<dbReference type="Gene3D" id="3.30.300.30">
    <property type="match status" value="1"/>
</dbReference>
<dbReference type="InterPro" id="IPR020845">
    <property type="entry name" value="AMP-binding_CS"/>
</dbReference>
<dbReference type="GO" id="GO:0016877">
    <property type="term" value="F:ligase activity, forming carbon-sulfur bonds"/>
    <property type="evidence" value="ECO:0007669"/>
    <property type="project" value="UniProtKB-ARBA"/>
</dbReference>
<accession>A0A0E4GBE8</accession>